<sequence>MTRIRKEQKTTASNETEAAKGLGKNGGEQGRGRGRGSKNQSIESSVSPTQTLKTNAGDHV</sequence>
<dbReference type="AlphaFoldDB" id="A0A2N0NYE8"/>
<feature type="compositionally biased region" description="Polar residues" evidence="1">
    <location>
        <begin position="39"/>
        <end position="54"/>
    </location>
</feature>
<evidence type="ECO:0000313" key="3">
    <source>
        <dbReference type="Proteomes" id="UP000232722"/>
    </source>
</evidence>
<protein>
    <submittedName>
        <fullName evidence="2">Uncharacterized protein</fullName>
    </submittedName>
</protein>
<comment type="caution">
    <text evidence="2">The sequence shown here is derived from an EMBL/GenBank/DDBJ whole genome shotgun (WGS) entry which is preliminary data.</text>
</comment>
<reference evidence="2 3" key="1">
    <citation type="submission" date="2016-04" db="EMBL/GenBank/DDBJ databases">
        <title>Genome analyses suggest a sexual origin of heterokaryosis in a supposedly ancient asexual fungus.</title>
        <authorList>
            <person name="Ropars J."/>
            <person name="Sedzielewska K."/>
            <person name="Noel J."/>
            <person name="Charron P."/>
            <person name="Farinelli L."/>
            <person name="Marton T."/>
            <person name="Kruger M."/>
            <person name="Pelin A."/>
            <person name="Brachmann A."/>
            <person name="Corradi N."/>
        </authorList>
    </citation>
    <scope>NUCLEOTIDE SEQUENCE [LARGE SCALE GENOMIC DNA]</scope>
    <source>
        <strain evidence="2 3">A5</strain>
    </source>
</reference>
<dbReference type="Proteomes" id="UP000232722">
    <property type="component" value="Unassembled WGS sequence"/>
</dbReference>
<reference evidence="2 3" key="2">
    <citation type="submission" date="2017-09" db="EMBL/GenBank/DDBJ databases">
        <title>Extensive intraspecific genome diversity in a model arbuscular mycorrhizal fungus.</title>
        <authorList>
            <person name="Chen E.C."/>
            <person name="Morin E."/>
            <person name="Beaudet D."/>
            <person name="Noel J."/>
            <person name="Ndikumana S."/>
            <person name="Charron P."/>
            <person name="St-Onge C."/>
            <person name="Giorgi J."/>
            <person name="Grigoriev I.V."/>
            <person name="Roux C."/>
            <person name="Martin F.M."/>
            <person name="Corradi N."/>
        </authorList>
    </citation>
    <scope>NUCLEOTIDE SEQUENCE [LARGE SCALE GENOMIC DNA]</scope>
    <source>
        <strain evidence="2 3">A5</strain>
    </source>
</reference>
<proteinExistence type="predicted"/>
<dbReference type="EMBL" id="LLXJ01002133">
    <property type="protein sequence ID" value="PKB99600.1"/>
    <property type="molecule type" value="Genomic_DNA"/>
</dbReference>
<name>A0A2N0NYE8_9GLOM</name>
<accession>A0A2N0NYE8</accession>
<gene>
    <name evidence="2" type="ORF">RhiirA5_429450</name>
</gene>
<organism evidence="2 3">
    <name type="scientific">Rhizophagus irregularis</name>
    <dbReference type="NCBI Taxonomy" id="588596"/>
    <lineage>
        <taxon>Eukaryota</taxon>
        <taxon>Fungi</taxon>
        <taxon>Fungi incertae sedis</taxon>
        <taxon>Mucoromycota</taxon>
        <taxon>Glomeromycotina</taxon>
        <taxon>Glomeromycetes</taxon>
        <taxon>Glomerales</taxon>
        <taxon>Glomeraceae</taxon>
        <taxon>Rhizophagus</taxon>
    </lineage>
</organism>
<evidence type="ECO:0000313" key="2">
    <source>
        <dbReference type="EMBL" id="PKB99600.1"/>
    </source>
</evidence>
<evidence type="ECO:0000256" key="1">
    <source>
        <dbReference type="SAM" id="MobiDB-lite"/>
    </source>
</evidence>
<feature type="region of interest" description="Disordered" evidence="1">
    <location>
        <begin position="1"/>
        <end position="60"/>
    </location>
</feature>